<dbReference type="InterPro" id="IPR011335">
    <property type="entry name" value="Restrct_endonuc-II-like"/>
</dbReference>
<keyword evidence="2" id="KW-0378">Hydrolase</keyword>
<feature type="domain" description="PD-(D/E)XK endonuclease-like" evidence="5">
    <location>
        <begin position="26"/>
        <end position="316"/>
    </location>
</feature>
<proteinExistence type="predicted"/>
<accession>A0A8J3R9E2</accession>
<sequence>MSENRISFATGVEASEAVLPLRPAYWSYSSLQEMEACPRRWMLSRAEYPELWGKRGYPRLPVAAALFGDVVHAVLETIVKRLVAARCTSLRTAEAVQVLRDLGGITAVVETAMRNLLAMLEGNPRLDDDRMKRLSVELRDRVPHARAQVQAYLSRTALPATPHATGPQADSRTSVRGPGRRPAVLGTHPEIPLVAETLRLMGRVDLLTVTQDRVDITDYKTGAEDPSHLDQLRLYALLWDLDRIANHERRPATELTAAYSSREITIPAPGDSQLRDLEENVRQRIAAAETELVASVPRALPSKQKCALCQVRHLCNAYWEQAPEAHTLSRGTWFDYQGVVGPQNGAHSWWLLSERTGQKTILLRAAATMRALLPSRRIRVLNLRLDDDPEVEAIVATLTAASEVFVLTDSKG</sequence>
<comment type="caution">
    <text evidence="6">The sequence shown here is derived from an EMBL/GenBank/DDBJ whole genome shotgun (WGS) entry which is preliminary data.</text>
</comment>
<name>A0A8J3R9E2_9ACTN</name>
<organism evidence="6 7">
    <name type="scientific">Sphaerimonospora thailandensis</name>
    <dbReference type="NCBI Taxonomy" id="795644"/>
    <lineage>
        <taxon>Bacteria</taxon>
        <taxon>Bacillati</taxon>
        <taxon>Actinomycetota</taxon>
        <taxon>Actinomycetes</taxon>
        <taxon>Streptosporangiales</taxon>
        <taxon>Streptosporangiaceae</taxon>
        <taxon>Sphaerimonospora</taxon>
    </lineage>
</organism>
<dbReference type="EMBL" id="BOOG01000036">
    <property type="protein sequence ID" value="GIH71557.1"/>
    <property type="molecule type" value="Genomic_DNA"/>
</dbReference>
<evidence type="ECO:0000313" key="6">
    <source>
        <dbReference type="EMBL" id="GIH71557.1"/>
    </source>
</evidence>
<reference evidence="6" key="1">
    <citation type="submission" date="2021-01" db="EMBL/GenBank/DDBJ databases">
        <title>Whole genome shotgun sequence of Sphaerimonospora thailandensis NBRC 107569.</title>
        <authorList>
            <person name="Komaki H."/>
            <person name="Tamura T."/>
        </authorList>
    </citation>
    <scope>NUCLEOTIDE SEQUENCE</scope>
    <source>
        <strain evidence="6">NBRC 107569</strain>
    </source>
</reference>
<evidence type="ECO:0000259" key="5">
    <source>
        <dbReference type="Pfam" id="PF12705"/>
    </source>
</evidence>
<evidence type="ECO:0000256" key="1">
    <source>
        <dbReference type="ARBA" id="ARBA00022763"/>
    </source>
</evidence>
<keyword evidence="2" id="KW-0547">Nucleotide-binding</keyword>
<dbReference type="Proteomes" id="UP000610966">
    <property type="component" value="Unassembled WGS sequence"/>
</dbReference>
<evidence type="ECO:0000256" key="3">
    <source>
        <dbReference type="ARBA" id="ARBA00023204"/>
    </source>
</evidence>
<dbReference type="Pfam" id="PF12705">
    <property type="entry name" value="PDDEXK_1"/>
    <property type="match status" value="1"/>
</dbReference>
<dbReference type="InterPro" id="IPR038726">
    <property type="entry name" value="PDDEXK_AddAB-type"/>
</dbReference>
<evidence type="ECO:0000256" key="4">
    <source>
        <dbReference type="SAM" id="MobiDB-lite"/>
    </source>
</evidence>
<keyword evidence="7" id="KW-1185">Reference proteome</keyword>
<dbReference type="GO" id="GO:0004386">
    <property type="term" value="F:helicase activity"/>
    <property type="evidence" value="ECO:0007669"/>
    <property type="project" value="UniProtKB-KW"/>
</dbReference>
<feature type="region of interest" description="Disordered" evidence="4">
    <location>
        <begin position="157"/>
        <end position="186"/>
    </location>
</feature>
<keyword evidence="3" id="KW-0234">DNA repair</keyword>
<evidence type="ECO:0000256" key="2">
    <source>
        <dbReference type="ARBA" id="ARBA00022806"/>
    </source>
</evidence>
<keyword evidence="2" id="KW-0347">Helicase</keyword>
<dbReference type="GO" id="GO:0006281">
    <property type="term" value="P:DNA repair"/>
    <property type="evidence" value="ECO:0007669"/>
    <property type="project" value="UniProtKB-KW"/>
</dbReference>
<protein>
    <recommendedName>
        <fullName evidence="5">PD-(D/E)XK endonuclease-like domain-containing protein</fullName>
    </recommendedName>
</protein>
<keyword evidence="1" id="KW-0227">DNA damage</keyword>
<gene>
    <name evidence="6" type="ORF">Mth01_38100</name>
</gene>
<dbReference type="RefSeq" id="WP_204017253.1">
    <property type="nucleotide sequence ID" value="NZ_BOOG01000036.1"/>
</dbReference>
<dbReference type="AlphaFoldDB" id="A0A8J3R9E2"/>
<evidence type="ECO:0000313" key="7">
    <source>
        <dbReference type="Proteomes" id="UP000610966"/>
    </source>
</evidence>
<dbReference type="SUPFAM" id="SSF52980">
    <property type="entry name" value="Restriction endonuclease-like"/>
    <property type="match status" value="1"/>
</dbReference>
<keyword evidence="2" id="KW-0067">ATP-binding</keyword>
<dbReference type="InterPro" id="IPR011604">
    <property type="entry name" value="PDDEXK-like_dom_sf"/>
</dbReference>
<dbReference type="Gene3D" id="3.90.320.10">
    <property type="match status" value="1"/>
</dbReference>